<dbReference type="Gene3D" id="1.20.1610.10">
    <property type="entry name" value="alpha-1,2-mannosidases domains"/>
    <property type="match status" value="1"/>
</dbReference>
<evidence type="ECO:0000313" key="8">
    <source>
        <dbReference type="Proteomes" id="UP000291117"/>
    </source>
</evidence>
<reference evidence="7 8" key="1">
    <citation type="submission" date="2019-02" db="EMBL/GenBank/DDBJ databases">
        <title>Pedobacter sp. RP-3-8 sp. nov., isolated from Arctic soil.</title>
        <authorList>
            <person name="Dahal R.H."/>
        </authorList>
    </citation>
    <scope>NUCLEOTIDE SEQUENCE [LARGE SCALE GENOMIC DNA]</scope>
    <source>
        <strain evidence="7 8">RP-3-8</strain>
    </source>
</reference>
<dbReference type="Proteomes" id="UP000291117">
    <property type="component" value="Unassembled WGS sequence"/>
</dbReference>
<dbReference type="PANTHER" id="PTHR12143">
    <property type="entry name" value="PEPTIDE N-GLYCANASE PNGASE -RELATED"/>
    <property type="match status" value="1"/>
</dbReference>
<comment type="caution">
    <text evidence="7">The sequence shown here is derived from an EMBL/GenBank/DDBJ whole genome shotgun (WGS) entry which is preliminary data.</text>
</comment>
<keyword evidence="4" id="KW-0732">Signal</keyword>
<accession>A0A4R0NIH1</accession>
<dbReference type="InterPro" id="IPR005887">
    <property type="entry name" value="GH92_a_mannosidase_put"/>
</dbReference>
<keyword evidence="7" id="KW-0378">Hydrolase</keyword>
<keyword evidence="3" id="KW-0106">Calcium</keyword>
<feature type="domain" description="Glycosyl hydrolase family 92 N-terminal" evidence="6">
    <location>
        <begin position="41"/>
        <end position="247"/>
    </location>
</feature>
<dbReference type="InterPro" id="IPR008928">
    <property type="entry name" value="6-hairpin_glycosidase_sf"/>
</dbReference>
<proteinExistence type="predicted"/>
<dbReference type="SUPFAM" id="SSF48208">
    <property type="entry name" value="Six-hairpin glycosidases"/>
    <property type="match status" value="1"/>
</dbReference>
<dbReference type="InterPro" id="IPR041371">
    <property type="entry name" value="GH92_N"/>
</dbReference>
<feature type="domain" description="Glycosyl hydrolase family 92" evidence="5">
    <location>
        <begin position="253"/>
        <end position="743"/>
    </location>
</feature>
<protein>
    <submittedName>
        <fullName evidence="7">Glycoside hydrolase family 92 protein</fullName>
    </submittedName>
</protein>
<evidence type="ECO:0000313" key="7">
    <source>
        <dbReference type="EMBL" id="TCC99587.1"/>
    </source>
</evidence>
<dbReference type="RefSeq" id="WP_131606939.1">
    <property type="nucleotide sequence ID" value="NZ_SJSM01000001.1"/>
</dbReference>
<sequence>MLKNIFQLNARTSLVLGLLFVINGCVNAQEETYAGSGNLKYVDPQIGNVGHLLQPTRPTVQLPNQMIRMFPQRKDYMDDQISSFPLNVVSHRLGEVFSLKPSTQNLESSSWKGKMTYDHDLEVTRPWYYSTYLIDDEVKVSYAPGKKTGYYKFQFPAKGNKALLLDNYNDGLNEFNFISATEITGVEVYHGDIKVYLYGVFSEGAVVGTVQDNKLSPVRKVTGKDTRAWIRFPENTTGNVEFKYAISYVSAEQAKKNYQNELKSTSFDQQVAIAEAAWAKVINQIKTTGATEAQRRSFYTALYRCYERMVDITEDGQYFSGFDNKIHKTNRPFYVDDWAWDTYLAHHPLRVILNPAQEEDMLQSYVKMYEQSGWIPTFPVLFGDHACMNGFHSTLSFLDGHRKGLKNFDLTKAYEGLVKNANEATMLPWRNGPKTELDDIYYSKGFFPALHKGEKEYVSTVDKFEKRQAVAVTLGHSYDDWALGQLAKDMGKEEDYKKFNLRGANYKNLWSNDAKLFMPKDSKGNWIKIDPKFDGGMGGRDYYDENNGWTYMWQVQHDVSGLMNLMGGAKAFENRLDQLFREPLGRSQYEFQGTFPDATGLVGQFSMGNEPSFHIPYLYNYTSSPWKTQKRIRFLLDTWFKDNVFGIPGDEDGGGMTAFVVFSSMGFYPVTPGIPVYTIGSPVFEKVTIDLPNGKTFQVIANKSSVQNKYIQSAKFDGKVLDTPWFTHQQLVAGGKLELEMGPMPNKTWGTGQDLKVSK</sequence>
<dbReference type="InterPro" id="IPR050883">
    <property type="entry name" value="PNGase"/>
</dbReference>
<dbReference type="PANTHER" id="PTHR12143:SF43">
    <property type="entry name" value="PUTATIVE-RELATED"/>
    <property type="match status" value="1"/>
</dbReference>
<dbReference type="Gene3D" id="1.20.1050.60">
    <property type="entry name" value="alpha-1,2-mannosidase"/>
    <property type="match status" value="1"/>
</dbReference>
<dbReference type="InterPro" id="IPR014718">
    <property type="entry name" value="GH-type_carb-bd"/>
</dbReference>
<dbReference type="AlphaFoldDB" id="A0A4R0NIH1"/>
<evidence type="ECO:0000259" key="6">
    <source>
        <dbReference type="Pfam" id="PF17678"/>
    </source>
</evidence>
<comment type="subunit">
    <text evidence="2">Monomer.</text>
</comment>
<name>A0A4R0NIH1_9SPHI</name>
<dbReference type="Pfam" id="PF17678">
    <property type="entry name" value="Glyco_hydro_92N"/>
    <property type="match status" value="1"/>
</dbReference>
<dbReference type="EMBL" id="SJSM01000001">
    <property type="protein sequence ID" value="TCC99587.1"/>
    <property type="molecule type" value="Genomic_DNA"/>
</dbReference>
<dbReference type="NCBIfam" id="TIGR01180">
    <property type="entry name" value="aman2_put"/>
    <property type="match status" value="1"/>
</dbReference>
<dbReference type="Gene3D" id="2.70.98.10">
    <property type="match status" value="1"/>
</dbReference>
<dbReference type="GO" id="GO:0000224">
    <property type="term" value="F:peptide-N4-(N-acetyl-beta-glucosaminyl)asparagine amidase activity"/>
    <property type="evidence" value="ECO:0007669"/>
    <property type="project" value="TreeGrafter"/>
</dbReference>
<evidence type="ECO:0000256" key="4">
    <source>
        <dbReference type="SAM" id="SignalP"/>
    </source>
</evidence>
<dbReference type="Gene3D" id="3.30.2080.10">
    <property type="entry name" value="GH92 mannosidase domain"/>
    <property type="match status" value="1"/>
</dbReference>
<evidence type="ECO:0000256" key="1">
    <source>
        <dbReference type="ARBA" id="ARBA00001913"/>
    </source>
</evidence>
<keyword evidence="8" id="KW-1185">Reference proteome</keyword>
<dbReference type="GO" id="GO:0006516">
    <property type="term" value="P:glycoprotein catabolic process"/>
    <property type="evidence" value="ECO:0007669"/>
    <property type="project" value="TreeGrafter"/>
</dbReference>
<dbReference type="OrthoDB" id="9758101at2"/>
<feature type="chain" id="PRO_5020515304" evidence="4">
    <location>
        <begin position="29"/>
        <end position="759"/>
    </location>
</feature>
<dbReference type="GO" id="GO:0005975">
    <property type="term" value="P:carbohydrate metabolic process"/>
    <property type="evidence" value="ECO:0007669"/>
    <property type="project" value="InterPro"/>
</dbReference>
<feature type="signal peptide" evidence="4">
    <location>
        <begin position="1"/>
        <end position="28"/>
    </location>
</feature>
<dbReference type="InterPro" id="IPR012939">
    <property type="entry name" value="Glyco_hydro_92"/>
</dbReference>
<comment type="cofactor">
    <cofactor evidence="1">
        <name>Ca(2+)</name>
        <dbReference type="ChEBI" id="CHEBI:29108"/>
    </cofactor>
</comment>
<evidence type="ECO:0000259" key="5">
    <source>
        <dbReference type="Pfam" id="PF07971"/>
    </source>
</evidence>
<dbReference type="FunFam" id="3.30.2080.10:FF:000001">
    <property type="entry name" value="Alpha-1,2-mannosidase subfamily"/>
    <property type="match status" value="1"/>
</dbReference>
<dbReference type="GO" id="GO:0005829">
    <property type="term" value="C:cytosol"/>
    <property type="evidence" value="ECO:0007669"/>
    <property type="project" value="TreeGrafter"/>
</dbReference>
<dbReference type="Pfam" id="PF07971">
    <property type="entry name" value="Glyco_hydro_92"/>
    <property type="match status" value="1"/>
</dbReference>
<organism evidence="7 8">
    <name type="scientific">Pedobacter hiemivivus</name>
    <dbReference type="NCBI Taxonomy" id="2530454"/>
    <lineage>
        <taxon>Bacteria</taxon>
        <taxon>Pseudomonadati</taxon>
        <taxon>Bacteroidota</taxon>
        <taxon>Sphingobacteriia</taxon>
        <taxon>Sphingobacteriales</taxon>
        <taxon>Sphingobacteriaceae</taxon>
        <taxon>Pedobacter</taxon>
    </lineage>
</organism>
<evidence type="ECO:0000256" key="2">
    <source>
        <dbReference type="ARBA" id="ARBA00011245"/>
    </source>
</evidence>
<gene>
    <name evidence="7" type="ORF">EZ444_02615</name>
</gene>
<evidence type="ECO:0000256" key="3">
    <source>
        <dbReference type="ARBA" id="ARBA00022837"/>
    </source>
</evidence>
<dbReference type="GO" id="GO:0030246">
    <property type="term" value="F:carbohydrate binding"/>
    <property type="evidence" value="ECO:0007669"/>
    <property type="project" value="InterPro"/>
</dbReference>